<gene>
    <name evidence="6" type="ORF">H9703_02085</name>
</gene>
<reference evidence="6" key="2">
    <citation type="submission" date="2021-04" db="EMBL/GenBank/DDBJ databases">
        <authorList>
            <person name="Gilroy R."/>
        </authorList>
    </citation>
    <scope>NUCLEOTIDE SEQUENCE</scope>
    <source>
        <strain evidence="6">ChiSjej5B23-2810</strain>
    </source>
</reference>
<reference evidence="6" key="1">
    <citation type="journal article" date="2021" name="PeerJ">
        <title>Extensive microbial diversity within the chicken gut microbiome revealed by metagenomics and culture.</title>
        <authorList>
            <person name="Gilroy R."/>
            <person name="Ravi A."/>
            <person name="Getino M."/>
            <person name="Pursley I."/>
            <person name="Horton D.L."/>
            <person name="Alikhan N.F."/>
            <person name="Baker D."/>
            <person name="Gharbi K."/>
            <person name="Hall N."/>
            <person name="Watson M."/>
            <person name="Adriaenssens E.M."/>
            <person name="Foster-Nyarko E."/>
            <person name="Jarju S."/>
            <person name="Secka A."/>
            <person name="Antonio M."/>
            <person name="Oren A."/>
            <person name="Chaudhuri R.R."/>
            <person name="La Ragione R."/>
            <person name="Hildebrand F."/>
            <person name="Pallen M.J."/>
        </authorList>
    </citation>
    <scope>NUCLEOTIDE SEQUENCE</scope>
    <source>
        <strain evidence="6">ChiSjej5B23-2810</strain>
    </source>
</reference>
<sequence>MARNKYPEETVARILDAAQRLFLEKGYDQTTIQDIVDQLGGLTKGAVYHHFKSKEEILDAVGDRMFLQNNPFEAVRRRTDLNGLQKLREAIRLNQADSAAASVTVQSIPITRNPRILVEMIESNRRILTPYYLELLEEGNRDGSLHTDYPRELAELIPLLTSLWLLPSVFPATKAQARRKFDFLADMLARMGVPLVDDETRRLIDEFFARIPDGVYADEPAGL</sequence>
<feature type="DNA-binding region" description="H-T-H motif" evidence="4">
    <location>
        <begin position="32"/>
        <end position="51"/>
    </location>
</feature>
<evidence type="ECO:0000256" key="3">
    <source>
        <dbReference type="ARBA" id="ARBA00023163"/>
    </source>
</evidence>
<dbReference type="GO" id="GO:0003700">
    <property type="term" value="F:DNA-binding transcription factor activity"/>
    <property type="evidence" value="ECO:0007669"/>
    <property type="project" value="TreeGrafter"/>
</dbReference>
<dbReference type="EMBL" id="DWWN01000015">
    <property type="protein sequence ID" value="HJC44920.1"/>
    <property type="molecule type" value="Genomic_DNA"/>
</dbReference>
<name>A0A9D2P6A3_9FIRM</name>
<protein>
    <submittedName>
        <fullName evidence="6">TetR/AcrR family transcriptional regulator</fullName>
    </submittedName>
</protein>
<dbReference type="PANTHER" id="PTHR30055">
    <property type="entry name" value="HTH-TYPE TRANSCRIPTIONAL REGULATOR RUTR"/>
    <property type="match status" value="1"/>
</dbReference>
<organism evidence="6 7">
    <name type="scientific">Candidatus Faecalibacterium faecigallinarum</name>
    <dbReference type="NCBI Taxonomy" id="2838577"/>
    <lineage>
        <taxon>Bacteria</taxon>
        <taxon>Bacillati</taxon>
        <taxon>Bacillota</taxon>
        <taxon>Clostridia</taxon>
        <taxon>Eubacteriales</taxon>
        <taxon>Oscillospiraceae</taxon>
        <taxon>Faecalibacterium</taxon>
    </lineage>
</organism>
<dbReference type="PANTHER" id="PTHR30055:SF234">
    <property type="entry name" value="HTH-TYPE TRANSCRIPTIONAL REGULATOR BETI"/>
    <property type="match status" value="1"/>
</dbReference>
<dbReference type="InterPro" id="IPR009057">
    <property type="entry name" value="Homeodomain-like_sf"/>
</dbReference>
<dbReference type="GO" id="GO:0000976">
    <property type="term" value="F:transcription cis-regulatory region binding"/>
    <property type="evidence" value="ECO:0007669"/>
    <property type="project" value="TreeGrafter"/>
</dbReference>
<keyword evidence="3" id="KW-0804">Transcription</keyword>
<evidence type="ECO:0000256" key="2">
    <source>
        <dbReference type="ARBA" id="ARBA00023125"/>
    </source>
</evidence>
<evidence type="ECO:0000256" key="4">
    <source>
        <dbReference type="PROSITE-ProRule" id="PRU00335"/>
    </source>
</evidence>
<evidence type="ECO:0000256" key="1">
    <source>
        <dbReference type="ARBA" id="ARBA00023015"/>
    </source>
</evidence>
<dbReference type="SUPFAM" id="SSF46689">
    <property type="entry name" value="Homeodomain-like"/>
    <property type="match status" value="1"/>
</dbReference>
<accession>A0A9D2P6A3</accession>
<keyword evidence="1" id="KW-0805">Transcription regulation</keyword>
<dbReference type="Gene3D" id="1.10.357.10">
    <property type="entry name" value="Tetracycline Repressor, domain 2"/>
    <property type="match status" value="1"/>
</dbReference>
<dbReference type="PROSITE" id="PS50977">
    <property type="entry name" value="HTH_TETR_2"/>
    <property type="match status" value="1"/>
</dbReference>
<feature type="domain" description="HTH tetR-type" evidence="5">
    <location>
        <begin position="8"/>
        <end position="69"/>
    </location>
</feature>
<keyword evidence="2 4" id="KW-0238">DNA-binding</keyword>
<evidence type="ECO:0000313" key="7">
    <source>
        <dbReference type="Proteomes" id="UP000823906"/>
    </source>
</evidence>
<dbReference type="InterPro" id="IPR050109">
    <property type="entry name" value="HTH-type_TetR-like_transc_reg"/>
</dbReference>
<dbReference type="InterPro" id="IPR001647">
    <property type="entry name" value="HTH_TetR"/>
</dbReference>
<dbReference type="Proteomes" id="UP000823906">
    <property type="component" value="Unassembled WGS sequence"/>
</dbReference>
<evidence type="ECO:0000313" key="6">
    <source>
        <dbReference type="EMBL" id="HJC44920.1"/>
    </source>
</evidence>
<proteinExistence type="predicted"/>
<dbReference type="AlphaFoldDB" id="A0A9D2P6A3"/>
<comment type="caution">
    <text evidence="6">The sequence shown here is derived from an EMBL/GenBank/DDBJ whole genome shotgun (WGS) entry which is preliminary data.</text>
</comment>
<evidence type="ECO:0000259" key="5">
    <source>
        <dbReference type="PROSITE" id="PS50977"/>
    </source>
</evidence>
<dbReference type="Pfam" id="PF00440">
    <property type="entry name" value="TetR_N"/>
    <property type="match status" value="1"/>
</dbReference>